<dbReference type="GO" id="GO:0005737">
    <property type="term" value="C:cytoplasm"/>
    <property type="evidence" value="ECO:0007669"/>
    <property type="project" value="UniProtKB-SubCell"/>
</dbReference>
<gene>
    <name evidence="11" type="primary">argS</name>
    <name evidence="15" type="ORF">AVDCRST_MAG65-663</name>
</gene>
<keyword evidence="6 11" id="KW-0547">Nucleotide-binding</keyword>
<dbReference type="EC" id="6.1.1.19" evidence="11"/>
<evidence type="ECO:0000256" key="5">
    <source>
        <dbReference type="ARBA" id="ARBA00022598"/>
    </source>
</evidence>
<keyword evidence="5 11" id="KW-0436">Ligase</keyword>
<evidence type="ECO:0000256" key="12">
    <source>
        <dbReference type="RuleBase" id="RU363038"/>
    </source>
</evidence>
<organism evidence="15">
    <name type="scientific">uncultured Solirubrobacteraceae bacterium</name>
    <dbReference type="NCBI Taxonomy" id="1162706"/>
    <lineage>
        <taxon>Bacteria</taxon>
        <taxon>Bacillati</taxon>
        <taxon>Actinomycetota</taxon>
        <taxon>Thermoleophilia</taxon>
        <taxon>Solirubrobacterales</taxon>
        <taxon>Solirubrobacteraceae</taxon>
        <taxon>environmental samples</taxon>
    </lineage>
</organism>
<name>A0A6J4RIF1_9ACTN</name>
<dbReference type="SMART" id="SM00836">
    <property type="entry name" value="DALR_1"/>
    <property type="match status" value="1"/>
</dbReference>
<keyword evidence="7 11" id="KW-0067">ATP-binding</keyword>
<dbReference type="SUPFAM" id="SSF52374">
    <property type="entry name" value="Nucleotidylyl transferase"/>
    <property type="match status" value="1"/>
</dbReference>
<dbReference type="FunFam" id="3.40.50.620:FF:000062">
    <property type="entry name" value="Arginine--tRNA ligase"/>
    <property type="match status" value="1"/>
</dbReference>
<dbReference type="AlphaFoldDB" id="A0A6J4RIF1"/>
<feature type="domain" description="DALR anticodon binding" evidence="13">
    <location>
        <begin position="428"/>
        <end position="549"/>
    </location>
</feature>
<evidence type="ECO:0000256" key="2">
    <source>
        <dbReference type="ARBA" id="ARBA00005594"/>
    </source>
</evidence>
<dbReference type="NCBIfam" id="TIGR00456">
    <property type="entry name" value="argS"/>
    <property type="match status" value="1"/>
</dbReference>
<dbReference type="HAMAP" id="MF_00123">
    <property type="entry name" value="Arg_tRNA_synth"/>
    <property type="match status" value="1"/>
</dbReference>
<comment type="subcellular location">
    <subcellularLocation>
        <location evidence="1 11">Cytoplasm</location>
    </subcellularLocation>
</comment>
<evidence type="ECO:0000256" key="4">
    <source>
        <dbReference type="ARBA" id="ARBA00022490"/>
    </source>
</evidence>
<dbReference type="InterPro" id="IPR001278">
    <property type="entry name" value="Arg-tRNA-ligase"/>
</dbReference>
<dbReference type="Pfam" id="PF00750">
    <property type="entry name" value="tRNA-synt_1d"/>
    <property type="match status" value="2"/>
</dbReference>
<dbReference type="InterPro" id="IPR035684">
    <property type="entry name" value="ArgRS_core"/>
</dbReference>
<evidence type="ECO:0000256" key="8">
    <source>
        <dbReference type="ARBA" id="ARBA00022917"/>
    </source>
</evidence>
<dbReference type="PANTHER" id="PTHR11956">
    <property type="entry name" value="ARGINYL-TRNA SYNTHETASE"/>
    <property type="match status" value="1"/>
</dbReference>
<feature type="short sequence motif" description="'HIGH' region" evidence="11">
    <location>
        <begin position="135"/>
        <end position="145"/>
    </location>
</feature>
<evidence type="ECO:0000259" key="14">
    <source>
        <dbReference type="SMART" id="SM01016"/>
    </source>
</evidence>
<dbReference type="InterPro" id="IPR008909">
    <property type="entry name" value="DALR_anticod-bd"/>
</dbReference>
<keyword evidence="8 11" id="KW-0648">Protein biosynthesis</keyword>
<dbReference type="SMART" id="SM01016">
    <property type="entry name" value="Arg_tRNA_synt_N"/>
    <property type="match status" value="1"/>
</dbReference>
<sequence length="549" mass="60215">MAPHETSSPLSDLRAAVQSAAAALTESGNGVSVAPTLERPKKADFGDYSTNAALLLAPVLGAKPRDVADRLRDELTRRLEGRVERMDVAGPGFLNLFLSDEWHQRAADHVLTAGEAWGGGGAQPAERILVEFVSANPTGPLHVGHARNAAYGDALARILEFRGHAVCREYYVNDFGTQALKLGESIQARAAGRDVPEDGYPGEYVAELAAAIPEAATLPVDEVARRGIDLMVERIGASLDNFRVSFDSWFAEHRLHDGESSLVRHAFDVLESQENTYRSEGALWLRTSAFGDDKDRVLERSSGDHTYFASDIAYHQEKRERGFDRLIDVLGADHHGYVGRMHAAFQALGGESDRLELLIMQFVHLVSRGERSSMSKRAGQFVTLDDLVTEIGVDAARWFLLARSHDTTIDLDLDLAREQSNDNPVYYVQYAHARICSVLERVGEERVREALAATPGPRPPMEVAERELVKKLLAFPGEVAEAEARRSPHRIAVYALELAQAFTAFYRDCKVVGAEPVEVETARIRLCVAVRATIARALELLGVSAPGSM</sequence>
<evidence type="ECO:0000256" key="3">
    <source>
        <dbReference type="ARBA" id="ARBA00011245"/>
    </source>
</evidence>
<dbReference type="InterPro" id="IPR005148">
    <property type="entry name" value="Arg-tRNA-synth_N"/>
</dbReference>
<dbReference type="InterPro" id="IPR001412">
    <property type="entry name" value="aa-tRNA-synth_I_CS"/>
</dbReference>
<dbReference type="SUPFAM" id="SSF55190">
    <property type="entry name" value="Arginyl-tRNA synthetase (ArgRS), N-terminal 'additional' domain"/>
    <property type="match status" value="1"/>
</dbReference>
<dbReference type="Gene3D" id="3.40.50.620">
    <property type="entry name" value="HUPs"/>
    <property type="match status" value="1"/>
</dbReference>
<dbReference type="FunFam" id="1.10.730.10:FF:000008">
    <property type="entry name" value="Arginine--tRNA ligase"/>
    <property type="match status" value="1"/>
</dbReference>
<protein>
    <recommendedName>
        <fullName evidence="11">Arginine--tRNA ligase</fullName>
        <ecNumber evidence="11">6.1.1.19</ecNumber>
    </recommendedName>
    <alternativeName>
        <fullName evidence="11">Arginyl-tRNA synthetase</fullName>
        <shortName evidence="11">ArgRS</shortName>
    </alternativeName>
</protein>
<reference evidence="15" key="1">
    <citation type="submission" date="2020-02" db="EMBL/GenBank/DDBJ databases">
        <authorList>
            <person name="Meier V. D."/>
        </authorList>
    </citation>
    <scope>NUCLEOTIDE SEQUENCE</scope>
    <source>
        <strain evidence="15">AVDCRST_MAG65</strain>
    </source>
</reference>
<evidence type="ECO:0000256" key="7">
    <source>
        <dbReference type="ARBA" id="ARBA00022840"/>
    </source>
</evidence>
<dbReference type="PANTHER" id="PTHR11956:SF5">
    <property type="entry name" value="ARGININE--TRNA LIGASE, CYTOPLASMIC"/>
    <property type="match status" value="1"/>
</dbReference>
<dbReference type="GO" id="GO:0006420">
    <property type="term" value="P:arginyl-tRNA aminoacylation"/>
    <property type="evidence" value="ECO:0007669"/>
    <property type="project" value="UniProtKB-UniRule"/>
</dbReference>
<accession>A0A6J4RIF1</accession>
<feature type="domain" description="Arginyl tRNA synthetase N-terminal" evidence="14">
    <location>
        <begin position="11"/>
        <end position="98"/>
    </location>
</feature>
<dbReference type="Gene3D" id="3.30.1360.70">
    <property type="entry name" value="Arginyl tRNA synthetase N-terminal domain"/>
    <property type="match status" value="1"/>
</dbReference>
<dbReference type="GO" id="GO:0004814">
    <property type="term" value="F:arginine-tRNA ligase activity"/>
    <property type="evidence" value="ECO:0007669"/>
    <property type="project" value="UniProtKB-UniRule"/>
</dbReference>
<evidence type="ECO:0000256" key="6">
    <source>
        <dbReference type="ARBA" id="ARBA00022741"/>
    </source>
</evidence>
<proteinExistence type="inferred from homology"/>
<dbReference type="InterPro" id="IPR009080">
    <property type="entry name" value="tRNAsynth_Ia_anticodon-bd"/>
</dbReference>
<evidence type="ECO:0000256" key="9">
    <source>
        <dbReference type="ARBA" id="ARBA00023146"/>
    </source>
</evidence>
<dbReference type="GO" id="GO:0005524">
    <property type="term" value="F:ATP binding"/>
    <property type="evidence" value="ECO:0007669"/>
    <property type="project" value="UniProtKB-UniRule"/>
</dbReference>
<keyword evidence="4 11" id="KW-0963">Cytoplasm</keyword>
<evidence type="ECO:0000256" key="10">
    <source>
        <dbReference type="ARBA" id="ARBA00049339"/>
    </source>
</evidence>
<dbReference type="InterPro" id="IPR036695">
    <property type="entry name" value="Arg-tRNA-synth_N_sf"/>
</dbReference>
<dbReference type="EMBL" id="CADCVL010000114">
    <property type="protein sequence ID" value="CAA9469763.1"/>
    <property type="molecule type" value="Genomic_DNA"/>
</dbReference>
<dbReference type="CDD" id="cd00671">
    <property type="entry name" value="ArgRS_core"/>
    <property type="match status" value="1"/>
</dbReference>
<evidence type="ECO:0000256" key="1">
    <source>
        <dbReference type="ARBA" id="ARBA00004496"/>
    </source>
</evidence>
<comment type="catalytic activity">
    <reaction evidence="10 11">
        <text>tRNA(Arg) + L-arginine + ATP = L-arginyl-tRNA(Arg) + AMP + diphosphate</text>
        <dbReference type="Rhea" id="RHEA:20301"/>
        <dbReference type="Rhea" id="RHEA-COMP:9658"/>
        <dbReference type="Rhea" id="RHEA-COMP:9673"/>
        <dbReference type="ChEBI" id="CHEBI:30616"/>
        <dbReference type="ChEBI" id="CHEBI:32682"/>
        <dbReference type="ChEBI" id="CHEBI:33019"/>
        <dbReference type="ChEBI" id="CHEBI:78442"/>
        <dbReference type="ChEBI" id="CHEBI:78513"/>
        <dbReference type="ChEBI" id="CHEBI:456215"/>
        <dbReference type="EC" id="6.1.1.19"/>
    </reaction>
</comment>
<evidence type="ECO:0000259" key="13">
    <source>
        <dbReference type="SMART" id="SM00836"/>
    </source>
</evidence>
<dbReference type="InterPro" id="IPR014729">
    <property type="entry name" value="Rossmann-like_a/b/a_fold"/>
</dbReference>
<dbReference type="PRINTS" id="PR01038">
    <property type="entry name" value="TRNASYNTHARG"/>
</dbReference>
<dbReference type="PROSITE" id="PS00178">
    <property type="entry name" value="AA_TRNA_LIGASE_I"/>
    <property type="match status" value="1"/>
</dbReference>
<comment type="subunit">
    <text evidence="3 11">Monomer.</text>
</comment>
<comment type="similarity">
    <text evidence="2 11 12">Belongs to the class-I aminoacyl-tRNA synthetase family.</text>
</comment>
<dbReference type="SUPFAM" id="SSF47323">
    <property type="entry name" value="Anticodon-binding domain of a subclass of class I aminoacyl-tRNA synthetases"/>
    <property type="match status" value="1"/>
</dbReference>
<dbReference type="Gene3D" id="1.10.730.10">
    <property type="entry name" value="Isoleucyl-tRNA Synthetase, Domain 1"/>
    <property type="match status" value="1"/>
</dbReference>
<dbReference type="Pfam" id="PF03485">
    <property type="entry name" value="Arg_tRNA_synt_N"/>
    <property type="match status" value="1"/>
</dbReference>
<keyword evidence="9 11" id="KW-0030">Aminoacyl-tRNA synthetase</keyword>
<dbReference type="Pfam" id="PF05746">
    <property type="entry name" value="DALR_1"/>
    <property type="match status" value="1"/>
</dbReference>
<evidence type="ECO:0000313" key="15">
    <source>
        <dbReference type="EMBL" id="CAA9469763.1"/>
    </source>
</evidence>
<evidence type="ECO:0000256" key="11">
    <source>
        <dbReference type="HAMAP-Rule" id="MF_00123"/>
    </source>
</evidence>